<comment type="caution">
    <text evidence="1">The sequence shown here is derived from an EMBL/GenBank/DDBJ whole genome shotgun (WGS) entry which is preliminary data.</text>
</comment>
<dbReference type="Proteomes" id="UP001319080">
    <property type="component" value="Unassembled WGS sequence"/>
</dbReference>
<organism evidence="1 2">
    <name type="scientific">Dawidia cretensis</name>
    <dbReference type="NCBI Taxonomy" id="2782350"/>
    <lineage>
        <taxon>Bacteria</taxon>
        <taxon>Pseudomonadati</taxon>
        <taxon>Bacteroidota</taxon>
        <taxon>Cytophagia</taxon>
        <taxon>Cytophagales</taxon>
        <taxon>Chryseotaleaceae</taxon>
        <taxon>Dawidia</taxon>
    </lineage>
</organism>
<evidence type="ECO:0000313" key="1">
    <source>
        <dbReference type="EMBL" id="MBT1709346.1"/>
    </source>
</evidence>
<sequence>MKRPIATILLMLFLFNTLGYYGLYPLLRLHTTHVLNQRVDAGAYDRRETVVIKLPLSLPYLLAGQGEDHRLRGSLRYEGQLYTLVSQHIEADTLYVVCLPNRAEHRAASLLARFADPTHTLAAPLKAPKLSDNLAHDYTLAPILTFTPGHALQIHRYAITYTTHWCPPAQRVITPPPERA</sequence>
<reference evidence="1 2" key="1">
    <citation type="submission" date="2021-05" db="EMBL/GenBank/DDBJ databases">
        <title>A Polyphasic approach of four new species of the genus Ohtaekwangia: Ohtaekwangia histidinii sp. nov., Ohtaekwangia cretensis sp. nov., Ohtaekwangia indiensis sp. nov., Ohtaekwangia reichenbachii sp. nov. from diverse environment.</title>
        <authorList>
            <person name="Octaviana S."/>
        </authorList>
    </citation>
    <scope>NUCLEOTIDE SEQUENCE [LARGE SCALE GENOMIC DNA]</scope>
    <source>
        <strain evidence="1 2">PWU5</strain>
    </source>
</reference>
<dbReference type="EMBL" id="JAHESE010000012">
    <property type="protein sequence ID" value="MBT1709346.1"/>
    <property type="molecule type" value="Genomic_DNA"/>
</dbReference>
<gene>
    <name evidence="1" type="ORF">KK062_13980</name>
</gene>
<keyword evidence="2" id="KW-1185">Reference proteome</keyword>
<name>A0AAP2GQ62_9BACT</name>
<dbReference type="AlphaFoldDB" id="A0AAP2GQ62"/>
<dbReference type="RefSeq" id="WP_254084921.1">
    <property type="nucleotide sequence ID" value="NZ_JAHESE010000012.1"/>
</dbReference>
<protein>
    <submittedName>
        <fullName evidence="1">Uncharacterized protein</fullName>
    </submittedName>
</protein>
<accession>A0AAP2GQ62</accession>
<proteinExistence type="predicted"/>
<evidence type="ECO:0000313" key="2">
    <source>
        <dbReference type="Proteomes" id="UP001319080"/>
    </source>
</evidence>